<proteinExistence type="predicted"/>
<dbReference type="Proteomes" id="UP000824089">
    <property type="component" value="Unassembled WGS sequence"/>
</dbReference>
<reference evidence="1" key="1">
    <citation type="submission" date="2020-10" db="EMBL/GenBank/DDBJ databases">
        <authorList>
            <person name="Gilroy R."/>
        </authorList>
    </citation>
    <scope>NUCLEOTIDE SEQUENCE</scope>
    <source>
        <strain evidence="1">CHK195-4489</strain>
    </source>
</reference>
<reference evidence="1" key="2">
    <citation type="journal article" date="2021" name="PeerJ">
        <title>Extensive microbial diversity within the chicken gut microbiome revealed by metagenomics and culture.</title>
        <authorList>
            <person name="Gilroy R."/>
            <person name="Ravi A."/>
            <person name="Getino M."/>
            <person name="Pursley I."/>
            <person name="Horton D.L."/>
            <person name="Alikhan N.F."/>
            <person name="Baker D."/>
            <person name="Gharbi K."/>
            <person name="Hall N."/>
            <person name="Watson M."/>
            <person name="Adriaenssens E.M."/>
            <person name="Foster-Nyarko E."/>
            <person name="Jarju S."/>
            <person name="Secka A."/>
            <person name="Antonio M."/>
            <person name="Oren A."/>
            <person name="Chaudhuri R.R."/>
            <person name="La Ragione R."/>
            <person name="Hildebrand F."/>
            <person name="Pallen M.J."/>
        </authorList>
    </citation>
    <scope>NUCLEOTIDE SEQUENCE</scope>
    <source>
        <strain evidence="1">CHK195-4489</strain>
    </source>
</reference>
<dbReference type="AlphaFoldDB" id="A0A9D1I7H2"/>
<organism evidence="1 2">
    <name type="scientific">Candidatus Egerieisoma faecipullorum</name>
    <dbReference type="NCBI Taxonomy" id="2840963"/>
    <lineage>
        <taxon>Bacteria</taxon>
        <taxon>Bacillati</taxon>
        <taxon>Bacillota</taxon>
        <taxon>Clostridia</taxon>
        <taxon>Eubacteriales</taxon>
        <taxon>Clostridiaceae</taxon>
        <taxon>Clostridiaceae incertae sedis</taxon>
        <taxon>Candidatus Egerieisoma</taxon>
    </lineage>
</organism>
<name>A0A9D1I7H2_9CLOT</name>
<dbReference type="EMBL" id="DVMM01000074">
    <property type="protein sequence ID" value="HIU29399.1"/>
    <property type="molecule type" value="Genomic_DNA"/>
</dbReference>
<sequence>MTKIHTDKDKVFMRDRVQPMPNAAQKKIAFQAARGAALPCPVLPSFVMSGTALGSAAGKCSFISRVLLNLYLAA</sequence>
<gene>
    <name evidence="1" type="ORF">IAD50_03775</name>
</gene>
<comment type="caution">
    <text evidence="1">The sequence shown here is derived from an EMBL/GenBank/DDBJ whole genome shotgun (WGS) entry which is preliminary data.</text>
</comment>
<accession>A0A9D1I7H2</accession>
<evidence type="ECO:0000313" key="1">
    <source>
        <dbReference type="EMBL" id="HIU29399.1"/>
    </source>
</evidence>
<protein>
    <submittedName>
        <fullName evidence="1">Uncharacterized protein</fullName>
    </submittedName>
</protein>
<evidence type="ECO:0000313" key="2">
    <source>
        <dbReference type="Proteomes" id="UP000824089"/>
    </source>
</evidence>